<keyword evidence="1" id="KW-0812">Transmembrane</keyword>
<dbReference type="OrthoDB" id="709028at2"/>
<feature type="transmembrane region" description="Helical" evidence="1">
    <location>
        <begin position="125"/>
        <end position="147"/>
    </location>
</feature>
<evidence type="ECO:0000313" key="3">
    <source>
        <dbReference type="Proteomes" id="UP000184406"/>
    </source>
</evidence>
<evidence type="ECO:0000256" key="1">
    <source>
        <dbReference type="SAM" id="Phobius"/>
    </source>
</evidence>
<proteinExistence type="predicted"/>
<keyword evidence="3" id="KW-1185">Reference proteome</keyword>
<dbReference type="AlphaFoldDB" id="A0A1M5BS15"/>
<reference evidence="3" key="1">
    <citation type="submission" date="2016-11" db="EMBL/GenBank/DDBJ databases">
        <authorList>
            <person name="Varghese N."/>
            <person name="Submissions S."/>
        </authorList>
    </citation>
    <scope>NUCLEOTIDE SEQUENCE [LARGE SCALE GENOMIC DNA]</scope>
    <source>
        <strain evidence="3">DSM 17539</strain>
    </source>
</reference>
<dbReference type="RefSeq" id="WP_084532599.1">
    <property type="nucleotide sequence ID" value="NZ_FQUX01000004.1"/>
</dbReference>
<accession>A0A1M5BS15</accession>
<gene>
    <name evidence="2" type="ORF">SAMN03080594_104194</name>
</gene>
<sequence>MMDELELLKRDWQKKDKQLPQLSFDEIYKMIWKKSSSIVKWIFLISIIEFLVPHLLYLLPSMSKNLAVWKDLGLGNFLLISNVLQYTVVLFFIFQFYRRYREISTLDNAKKLLLNILKTRKTVKYYVIFCLSLIFLSFIVMAVGIYLNEDPMAAMGYSYQPENISREQLKTTLIATVVVLGVVVTLVMGCIYFLLYGILLKKLKKNYKELKEMDI</sequence>
<feature type="transmembrane region" description="Helical" evidence="1">
    <location>
        <begin position="38"/>
        <end position="57"/>
    </location>
</feature>
<dbReference type="Proteomes" id="UP000184406">
    <property type="component" value="Unassembled WGS sequence"/>
</dbReference>
<organism evidence="2 3">
    <name type="scientific">Arenibacter palladensis</name>
    <dbReference type="NCBI Taxonomy" id="237373"/>
    <lineage>
        <taxon>Bacteria</taxon>
        <taxon>Pseudomonadati</taxon>
        <taxon>Bacteroidota</taxon>
        <taxon>Flavobacteriia</taxon>
        <taxon>Flavobacteriales</taxon>
        <taxon>Flavobacteriaceae</taxon>
        <taxon>Arenibacter</taxon>
    </lineage>
</organism>
<keyword evidence="1" id="KW-1133">Transmembrane helix</keyword>
<dbReference type="EMBL" id="FQUX01000004">
    <property type="protein sequence ID" value="SHF45151.1"/>
    <property type="molecule type" value="Genomic_DNA"/>
</dbReference>
<protein>
    <submittedName>
        <fullName evidence="2">Uncharacterized protein</fullName>
    </submittedName>
</protein>
<evidence type="ECO:0000313" key="2">
    <source>
        <dbReference type="EMBL" id="SHF45151.1"/>
    </source>
</evidence>
<feature type="transmembrane region" description="Helical" evidence="1">
    <location>
        <begin position="77"/>
        <end position="97"/>
    </location>
</feature>
<keyword evidence="1" id="KW-0472">Membrane</keyword>
<name>A0A1M5BS15_9FLAO</name>
<feature type="transmembrane region" description="Helical" evidence="1">
    <location>
        <begin position="173"/>
        <end position="199"/>
    </location>
</feature>